<dbReference type="AlphaFoldDB" id="A0A2Z5G008"/>
<dbReference type="EMBL" id="CP030840">
    <property type="protein sequence ID" value="AXC12104.1"/>
    <property type="molecule type" value="Genomic_DNA"/>
</dbReference>
<evidence type="ECO:0000313" key="2">
    <source>
        <dbReference type="Proteomes" id="UP000253606"/>
    </source>
</evidence>
<proteinExistence type="predicted"/>
<organism evidence="1 2">
    <name type="scientific">Acidisarcina polymorpha</name>
    <dbReference type="NCBI Taxonomy" id="2211140"/>
    <lineage>
        <taxon>Bacteria</taxon>
        <taxon>Pseudomonadati</taxon>
        <taxon>Acidobacteriota</taxon>
        <taxon>Terriglobia</taxon>
        <taxon>Terriglobales</taxon>
        <taxon>Acidobacteriaceae</taxon>
        <taxon>Acidisarcina</taxon>
    </lineage>
</organism>
<protein>
    <submittedName>
        <fullName evidence="1">Uncharacterized protein</fullName>
    </submittedName>
</protein>
<reference evidence="1 2" key="1">
    <citation type="journal article" date="2018" name="Front. Microbiol.">
        <title>Hydrolytic Capabilities as a Key to Environmental Success: Chitinolytic and Cellulolytic Acidobacteria From Acidic Sub-arctic Soils and Boreal Peatlands.</title>
        <authorList>
            <person name="Belova S.E."/>
            <person name="Ravin N.V."/>
            <person name="Pankratov T.A."/>
            <person name="Rakitin A.L."/>
            <person name="Ivanova A.A."/>
            <person name="Beletsky A.V."/>
            <person name="Mardanov A.V."/>
            <person name="Sinninghe Damste J.S."/>
            <person name="Dedysh S.N."/>
        </authorList>
    </citation>
    <scope>NUCLEOTIDE SEQUENCE [LARGE SCALE GENOMIC DNA]</scope>
    <source>
        <strain evidence="1 2">SBC82</strain>
    </source>
</reference>
<accession>A0A2Z5G008</accession>
<name>A0A2Z5G008_9BACT</name>
<sequence length="47" mass="4569">MWDGSGTGGFEFSVSPDPFVVTVAPQGELGGVVAAHSVNSAPPPGGV</sequence>
<dbReference type="KEGG" id="abas:ACPOL_2796"/>
<gene>
    <name evidence="1" type="ORF">ACPOL_2796</name>
</gene>
<dbReference type="Proteomes" id="UP000253606">
    <property type="component" value="Chromosome"/>
</dbReference>
<evidence type="ECO:0000313" key="1">
    <source>
        <dbReference type="EMBL" id="AXC12104.1"/>
    </source>
</evidence>
<keyword evidence="2" id="KW-1185">Reference proteome</keyword>